<dbReference type="PIRSF" id="PIRSF001438">
    <property type="entry name" value="4pyrrol_synth_OHMeBilane_synth"/>
    <property type="match status" value="1"/>
</dbReference>
<dbReference type="PANTHER" id="PTHR11557">
    <property type="entry name" value="PORPHOBILINOGEN DEAMINASE"/>
    <property type="match status" value="1"/>
</dbReference>
<evidence type="ECO:0000256" key="3">
    <source>
        <dbReference type="ARBA" id="ARBA00005638"/>
    </source>
</evidence>
<dbReference type="NCBIfam" id="TIGR00212">
    <property type="entry name" value="hemC"/>
    <property type="match status" value="1"/>
</dbReference>
<keyword evidence="6" id="KW-0627">Porphyrin biosynthesis</keyword>
<dbReference type="InterPro" id="IPR022417">
    <property type="entry name" value="Porphobilin_deaminase_N"/>
</dbReference>
<proteinExistence type="inferred from homology"/>
<comment type="similarity">
    <text evidence="3">Belongs to the HMBS family.</text>
</comment>
<evidence type="ECO:0000256" key="4">
    <source>
        <dbReference type="ARBA" id="ARBA00012655"/>
    </source>
</evidence>
<evidence type="ECO:0000256" key="7">
    <source>
        <dbReference type="ARBA" id="ARBA00033064"/>
    </source>
</evidence>
<protein>
    <recommendedName>
        <fullName evidence="4">hydroxymethylbilane synthase</fullName>
        <ecNumber evidence="4">2.5.1.61</ecNumber>
    </recommendedName>
    <alternativeName>
        <fullName evidence="7">Hydroxymethylbilane synthase</fullName>
    </alternativeName>
</protein>
<dbReference type="InterPro" id="IPR000860">
    <property type="entry name" value="HemC"/>
</dbReference>
<evidence type="ECO:0000256" key="2">
    <source>
        <dbReference type="ARBA" id="ARBA00004735"/>
    </source>
</evidence>
<dbReference type="Pfam" id="PF01379">
    <property type="entry name" value="Porphobil_deam"/>
    <property type="match status" value="1"/>
</dbReference>
<dbReference type="SUPFAM" id="SSF54782">
    <property type="entry name" value="Porphobilinogen deaminase (hydroxymethylbilane synthase), C-terminal domain"/>
    <property type="match status" value="1"/>
</dbReference>
<dbReference type="Gene3D" id="3.30.160.40">
    <property type="entry name" value="Porphobilinogen deaminase, C-terminal domain"/>
    <property type="match status" value="1"/>
</dbReference>
<evidence type="ECO:0000256" key="6">
    <source>
        <dbReference type="ARBA" id="ARBA00023244"/>
    </source>
</evidence>
<evidence type="ECO:0000259" key="9">
    <source>
        <dbReference type="Pfam" id="PF03900"/>
    </source>
</evidence>
<dbReference type="InterPro" id="IPR036803">
    <property type="entry name" value="Porphobilinogen_deaminase_C_sf"/>
</dbReference>
<evidence type="ECO:0000256" key="1">
    <source>
        <dbReference type="ARBA" id="ARBA00001916"/>
    </source>
</evidence>
<dbReference type="Gene3D" id="3.40.190.10">
    <property type="entry name" value="Periplasmic binding protein-like II"/>
    <property type="match status" value="3"/>
</dbReference>
<comment type="pathway">
    <text evidence="2">Porphyrin-containing compound metabolism; protoporphyrin-IX biosynthesis; coproporphyrinogen-III from 5-aminolevulinate: step 2/4.</text>
</comment>
<keyword evidence="11" id="KW-1185">Reference proteome</keyword>
<reference evidence="10 11" key="1">
    <citation type="submission" date="2023-05" db="EMBL/GenBank/DDBJ databases">
        <title>A 100% complete, gapless, phased diploid assembly of the Scenedesmus obliquus UTEX 3031 genome.</title>
        <authorList>
            <person name="Biondi T.C."/>
            <person name="Hanschen E.R."/>
            <person name="Kwon T."/>
            <person name="Eng W."/>
            <person name="Kruse C.P.S."/>
            <person name="Koehler S.I."/>
            <person name="Kunde Y."/>
            <person name="Gleasner C.D."/>
            <person name="You Mak K.T."/>
            <person name="Polle J."/>
            <person name="Hovde B.T."/>
            <person name="Starkenburg S.R."/>
        </authorList>
    </citation>
    <scope>NUCLEOTIDE SEQUENCE [LARGE SCALE GENOMIC DNA]</scope>
    <source>
        <strain evidence="10 11">DOE0152z</strain>
    </source>
</reference>
<dbReference type="InterPro" id="IPR022418">
    <property type="entry name" value="Porphobilinogen_deaminase_C"/>
</dbReference>
<dbReference type="PRINTS" id="PR00151">
    <property type="entry name" value="PORPHBDMNASE"/>
</dbReference>
<dbReference type="SUPFAM" id="SSF53850">
    <property type="entry name" value="Periplasmic binding protein-like II"/>
    <property type="match status" value="2"/>
</dbReference>
<dbReference type="EMBL" id="CP126218">
    <property type="protein sequence ID" value="WIA19962.1"/>
    <property type="molecule type" value="Genomic_DNA"/>
</dbReference>
<dbReference type="PROSITE" id="PS00533">
    <property type="entry name" value="PORPHOBILINOGEN_DEAM"/>
    <property type="match status" value="1"/>
</dbReference>
<dbReference type="HAMAP" id="MF_00260">
    <property type="entry name" value="Porphobil_deam"/>
    <property type="match status" value="1"/>
</dbReference>
<evidence type="ECO:0000259" key="8">
    <source>
        <dbReference type="Pfam" id="PF01379"/>
    </source>
</evidence>
<keyword evidence="5" id="KW-0808">Transferase</keyword>
<feature type="domain" description="Porphobilinogen deaminase N-terminal" evidence="8">
    <location>
        <begin position="112"/>
        <end position="264"/>
    </location>
</feature>
<accession>A0ABY8UFC1</accession>
<dbReference type="InterPro" id="IPR022419">
    <property type="entry name" value="Porphobilin_deaminase_cofac_BS"/>
</dbReference>
<evidence type="ECO:0000313" key="10">
    <source>
        <dbReference type="EMBL" id="WIA19962.1"/>
    </source>
</evidence>
<feature type="domain" description="Porphobilinogen deaminase C-terminal" evidence="9">
    <location>
        <begin position="280"/>
        <end position="351"/>
    </location>
</feature>
<gene>
    <name evidence="10" type="ORF">OEZ85_005841</name>
</gene>
<comment type="cofactor">
    <cofactor evidence="1">
        <name>dipyrromethane</name>
        <dbReference type="ChEBI" id="CHEBI:60342"/>
    </cofactor>
</comment>
<evidence type="ECO:0000256" key="5">
    <source>
        <dbReference type="ARBA" id="ARBA00022679"/>
    </source>
</evidence>
<organism evidence="10 11">
    <name type="scientific">Tetradesmus obliquus</name>
    <name type="common">Green alga</name>
    <name type="synonym">Acutodesmus obliquus</name>
    <dbReference type="NCBI Taxonomy" id="3088"/>
    <lineage>
        <taxon>Eukaryota</taxon>
        <taxon>Viridiplantae</taxon>
        <taxon>Chlorophyta</taxon>
        <taxon>core chlorophytes</taxon>
        <taxon>Chlorophyceae</taxon>
        <taxon>CS clade</taxon>
        <taxon>Sphaeropleales</taxon>
        <taxon>Scenedesmaceae</taxon>
        <taxon>Tetradesmus</taxon>
    </lineage>
</organism>
<evidence type="ECO:0000313" key="11">
    <source>
        <dbReference type="Proteomes" id="UP001244341"/>
    </source>
</evidence>
<sequence length="361" mass="39191">MLQQNRATRPAVRARPRTCRVIASATATKTVKIGTRGSPLALAQAYLTRDLLKTNFPELADEGALEIVIIKTTGDKVLNQPLADIGGKGLFTKEIDEALLDGRIDIAVHSMKGLFTKEIDEALLDGRIDIAVHSMKDVPTYLPEGTVLPCNLPREDVRDVFISPVAKDLSELPEGAVVGSASLRRQAQLLAKYPHLKVVNFRGNVQTRLRKLQEGECSATLLALAGLKRLDMTQHITKIMEIEDMLPAVAQGAIGIACRTNDEPAAKYLAGLNHEDTRVAVVTERAFLAALDGSCRTPIAGYCYRGEDNQLHFKGLVASTDGKKIYSTSRTGSFDAATGEKLGREAGEELKAQAGPEFFVW</sequence>
<dbReference type="EC" id="2.5.1.61" evidence="4"/>
<dbReference type="CDD" id="cd13648">
    <property type="entry name" value="PBP2_PBGD_1"/>
    <property type="match status" value="1"/>
</dbReference>
<dbReference type="Proteomes" id="UP001244341">
    <property type="component" value="Chromosome 11b"/>
</dbReference>
<name>A0ABY8UFC1_TETOB</name>
<dbReference type="PANTHER" id="PTHR11557:SF0">
    <property type="entry name" value="PORPHOBILINOGEN DEAMINASE"/>
    <property type="match status" value="1"/>
</dbReference>
<dbReference type="Pfam" id="PF03900">
    <property type="entry name" value="Porphobil_deamC"/>
    <property type="match status" value="1"/>
</dbReference>